<accession>A0ABD1YU98</accession>
<organism evidence="1 2">
    <name type="scientific">Riccia fluitans</name>
    <dbReference type="NCBI Taxonomy" id="41844"/>
    <lineage>
        <taxon>Eukaryota</taxon>
        <taxon>Viridiplantae</taxon>
        <taxon>Streptophyta</taxon>
        <taxon>Embryophyta</taxon>
        <taxon>Marchantiophyta</taxon>
        <taxon>Marchantiopsida</taxon>
        <taxon>Marchantiidae</taxon>
        <taxon>Marchantiales</taxon>
        <taxon>Ricciaceae</taxon>
        <taxon>Riccia</taxon>
    </lineage>
</organism>
<comment type="caution">
    <text evidence="1">The sequence shown here is derived from an EMBL/GenBank/DDBJ whole genome shotgun (WGS) entry which is preliminary data.</text>
</comment>
<proteinExistence type="predicted"/>
<evidence type="ECO:0000313" key="2">
    <source>
        <dbReference type="Proteomes" id="UP001605036"/>
    </source>
</evidence>
<dbReference type="AlphaFoldDB" id="A0ABD1YU98"/>
<sequence>MTCLIFVTVGESVWIQLDVLRNDCLSEDRRITRLLDSKQPDLRCIDEELVLLWVSGGRNWRNISCWLLRGVFPKTLVSRMRDHCALRLKS</sequence>
<dbReference type="EMBL" id="JBHFFA010000003">
    <property type="protein sequence ID" value="KAL2634004.1"/>
    <property type="molecule type" value="Genomic_DNA"/>
</dbReference>
<dbReference type="Proteomes" id="UP001605036">
    <property type="component" value="Unassembled WGS sequence"/>
</dbReference>
<keyword evidence="2" id="KW-1185">Reference proteome</keyword>
<gene>
    <name evidence="1" type="ORF">R1flu_005483</name>
</gene>
<name>A0ABD1YU98_9MARC</name>
<evidence type="ECO:0000313" key="1">
    <source>
        <dbReference type="EMBL" id="KAL2634004.1"/>
    </source>
</evidence>
<evidence type="ECO:0008006" key="3">
    <source>
        <dbReference type="Google" id="ProtNLM"/>
    </source>
</evidence>
<protein>
    <recommendedName>
        <fullName evidence="3">Transposase</fullName>
    </recommendedName>
</protein>
<reference evidence="1 2" key="1">
    <citation type="submission" date="2024-09" db="EMBL/GenBank/DDBJ databases">
        <title>Chromosome-scale assembly of Riccia fluitans.</title>
        <authorList>
            <person name="Paukszto L."/>
            <person name="Sawicki J."/>
            <person name="Karawczyk K."/>
            <person name="Piernik-Szablinska J."/>
            <person name="Szczecinska M."/>
            <person name="Mazdziarz M."/>
        </authorList>
    </citation>
    <scope>NUCLEOTIDE SEQUENCE [LARGE SCALE GENOMIC DNA]</scope>
    <source>
        <strain evidence="1">Rf_01</strain>
        <tissue evidence="1">Aerial parts of the thallus</tissue>
    </source>
</reference>